<evidence type="ECO:0000256" key="2">
    <source>
        <dbReference type="PROSITE-ProRule" id="PRU00169"/>
    </source>
</evidence>
<evidence type="ECO:0000313" key="5">
    <source>
        <dbReference type="Proteomes" id="UP000813018"/>
    </source>
</evidence>
<keyword evidence="1 2" id="KW-0597">Phosphoprotein</keyword>
<dbReference type="CDD" id="cd00156">
    <property type="entry name" value="REC"/>
    <property type="match status" value="1"/>
</dbReference>
<dbReference type="EMBL" id="JAHYXK010000032">
    <property type="protein sequence ID" value="MBW7469280.1"/>
    <property type="molecule type" value="Genomic_DNA"/>
</dbReference>
<reference evidence="4 5" key="1">
    <citation type="journal article" date="2016" name="Int. J. Syst. Evol. Microbiol.">
        <title>Pontibacter aydingkolensis sp. nov., isolated from soil of a salt lake.</title>
        <authorList>
            <person name="Osman G."/>
            <person name="Zhang T."/>
            <person name="Lou K."/>
            <person name="Gao Y."/>
            <person name="Chang W."/>
            <person name="Lin Q."/>
            <person name="Yang H.M."/>
            <person name="Huo X.D."/>
            <person name="Wang N."/>
        </authorList>
    </citation>
    <scope>NUCLEOTIDE SEQUENCE [LARGE SCALE GENOMIC DNA]</scope>
    <source>
        <strain evidence="4 5">KACC 19255</strain>
    </source>
</reference>
<comment type="caution">
    <text evidence="4">The sequence shown here is derived from an EMBL/GenBank/DDBJ whole genome shotgun (WGS) entry which is preliminary data.</text>
</comment>
<dbReference type="Gene3D" id="3.40.50.2300">
    <property type="match status" value="1"/>
</dbReference>
<dbReference type="SUPFAM" id="SSF52172">
    <property type="entry name" value="CheY-like"/>
    <property type="match status" value="1"/>
</dbReference>
<evidence type="ECO:0000313" key="4">
    <source>
        <dbReference type="EMBL" id="MBW7469280.1"/>
    </source>
</evidence>
<dbReference type="Proteomes" id="UP000813018">
    <property type="component" value="Unassembled WGS sequence"/>
</dbReference>
<feature type="domain" description="Response regulatory" evidence="3">
    <location>
        <begin position="4"/>
        <end position="127"/>
    </location>
</feature>
<dbReference type="RefSeq" id="WP_219879153.1">
    <property type="nucleotide sequence ID" value="NZ_JAHYXK010000032.1"/>
</dbReference>
<evidence type="ECO:0000256" key="1">
    <source>
        <dbReference type="ARBA" id="ARBA00022553"/>
    </source>
</evidence>
<dbReference type="InterPro" id="IPR001789">
    <property type="entry name" value="Sig_transdc_resp-reg_receiver"/>
</dbReference>
<feature type="modified residue" description="4-aspartylphosphate" evidence="2">
    <location>
        <position position="60"/>
    </location>
</feature>
<dbReference type="InterPro" id="IPR050595">
    <property type="entry name" value="Bact_response_regulator"/>
</dbReference>
<dbReference type="SMART" id="SM00448">
    <property type="entry name" value="REC"/>
    <property type="match status" value="1"/>
</dbReference>
<accession>A0ABS7CZN2</accession>
<name>A0ABS7CZN2_9BACT</name>
<dbReference type="Pfam" id="PF00072">
    <property type="entry name" value="Response_reg"/>
    <property type="match status" value="1"/>
</dbReference>
<gene>
    <name evidence="4" type="ORF">K0O23_19575</name>
</gene>
<organism evidence="4 5">
    <name type="scientific">Pontibacter aydingkolensis</name>
    <dbReference type="NCBI Taxonomy" id="1911536"/>
    <lineage>
        <taxon>Bacteria</taxon>
        <taxon>Pseudomonadati</taxon>
        <taxon>Bacteroidota</taxon>
        <taxon>Cytophagia</taxon>
        <taxon>Cytophagales</taxon>
        <taxon>Hymenobacteraceae</taxon>
        <taxon>Pontibacter</taxon>
    </lineage>
</organism>
<protein>
    <submittedName>
        <fullName evidence="4">Response regulator</fullName>
    </submittedName>
</protein>
<dbReference type="PANTHER" id="PTHR44591">
    <property type="entry name" value="STRESS RESPONSE REGULATOR PROTEIN 1"/>
    <property type="match status" value="1"/>
</dbReference>
<dbReference type="InterPro" id="IPR011006">
    <property type="entry name" value="CheY-like_superfamily"/>
</dbReference>
<dbReference type="PANTHER" id="PTHR44591:SF3">
    <property type="entry name" value="RESPONSE REGULATORY DOMAIN-CONTAINING PROTEIN"/>
    <property type="match status" value="1"/>
</dbReference>
<sequence>MKKKILLIDDDSTYIYILKQLLKKHDGEGEIVTAGNGSKALEILKIDYEMDELPEIIISDIEMPIMSGIIFTQELEKLKLLDYTLTKVILNSNNSRYAELDWSVGIPAIIYFQKPLLNKHLLTILGE</sequence>
<dbReference type="PROSITE" id="PS50110">
    <property type="entry name" value="RESPONSE_REGULATORY"/>
    <property type="match status" value="1"/>
</dbReference>
<proteinExistence type="predicted"/>
<keyword evidence="5" id="KW-1185">Reference proteome</keyword>
<evidence type="ECO:0000259" key="3">
    <source>
        <dbReference type="PROSITE" id="PS50110"/>
    </source>
</evidence>